<feature type="region of interest" description="Disordered" evidence="9">
    <location>
        <begin position="1"/>
        <end position="26"/>
    </location>
</feature>
<dbReference type="InterPro" id="IPR005467">
    <property type="entry name" value="His_kinase_dom"/>
</dbReference>
<feature type="region of interest" description="Disordered" evidence="9">
    <location>
        <begin position="278"/>
        <end position="305"/>
    </location>
</feature>
<dbReference type="PROSITE" id="PS50109">
    <property type="entry name" value="HIS_KIN"/>
    <property type="match status" value="1"/>
</dbReference>
<protein>
    <recommendedName>
        <fullName evidence="2">histidine kinase</fullName>
        <ecNumber evidence="2">2.7.13.3</ecNumber>
    </recommendedName>
</protein>
<dbReference type="PANTHER" id="PTHR24421:SF10">
    <property type="entry name" value="NITRATE_NITRITE SENSOR PROTEIN NARQ"/>
    <property type="match status" value="1"/>
</dbReference>
<evidence type="ECO:0000259" key="10">
    <source>
        <dbReference type="PROSITE" id="PS50109"/>
    </source>
</evidence>
<evidence type="ECO:0000256" key="6">
    <source>
        <dbReference type="ARBA" id="ARBA00022777"/>
    </source>
</evidence>
<evidence type="ECO:0000256" key="2">
    <source>
        <dbReference type="ARBA" id="ARBA00012438"/>
    </source>
</evidence>
<dbReference type="SUPFAM" id="SSF55874">
    <property type="entry name" value="ATPase domain of HSP90 chaperone/DNA topoisomerase II/histidine kinase"/>
    <property type="match status" value="1"/>
</dbReference>
<evidence type="ECO:0000256" key="3">
    <source>
        <dbReference type="ARBA" id="ARBA00022553"/>
    </source>
</evidence>
<reference evidence="11" key="1">
    <citation type="submission" date="2022-11" db="EMBL/GenBank/DDBJ databases">
        <title>Robbsia betulipollinis sp. nov., isolated from pollen of birch (Betula pendula).</title>
        <authorList>
            <person name="Shi H."/>
            <person name="Ambika Manirajan B."/>
            <person name="Ratering S."/>
            <person name="Geissler-Plaum R."/>
            <person name="Schnell S."/>
        </authorList>
    </citation>
    <scope>NUCLEOTIDE SEQUENCE</scope>
    <source>
        <strain evidence="11">Bb-Pol-6</strain>
    </source>
</reference>
<dbReference type="GO" id="GO:0005524">
    <property type="term" value="F:ATP binding"/>
    <property type="evidence" value="ECO:0007669"/>
    <property type="project" value="UniProtKB-KW"/>
</dbReference>
<organism evidence="11 12">
    <name type="scientific">Robbsia betulipollinis</name>
    <dbReference type="NCBI Taxonomy" id="2981849"/>
    <lineage>
        <taxon>Bacteria</taxon>
        <taxon>Pseudomonadati</taxon>
        <taxon>Pseudomonadota</taxon>
        <taxon>Betaproteobacteria</taxon>
        <taxon>Burkholderiales</taxon>
        <taxon>Burkholderiaceae</taxon>
        <taxon>Robbsia</taxon>
    </lineage>
</organism>
<keyword evidence="3" id="KW-0597">Phosphoprotein</keyword>
<dbReference type="InterPro" id="IPR011712">
    <property type="entry name" value="Sig_transdc_His_kin_sub3_dim/P"/>
</dbReference>
<keyword evidence="6" id="KW-0418">Kinase</keyword>
<dbReference type="Proteomes" id="UP001082899">
    <property type="component" value="Unassembled WGS sequence"/>
</dbReference>
<dbReference type="InterPro" id="IPR036890">
    <property type="entry name" value="HATPase_C_sf"/>
</dbReference>
<keyword evidence="8" id="KW-0902">Two-component regulatory system</keyword>
<dbReference type="RefSeq" id="WP_267845139.1">
    <property type="nucleotide sequence ID" value="NZ_JAPMXC010000001.1"/>
</dbReference>
<evidence type="ECO:0000256" key="5">
    <source>
        <dbReference type="ARBA" id="ARBA00022741"/>
    </source>
</evidence>
<dbReference type="PANTHER" id="PTHR24421">
    <property type="entry name" value="NITRATE/NITRITE SENSOR PROTEIN NARX-RELATED"/>
    <property type="match status" value="1"/>
</dbReference>
<keyword evidence="5" id="KW-0547">Nucleotide-binding</keyword>
<dbReference type="SMART" id="SM00387">
    <property type="entry name" value="HATPase_c"/>
    <property type="match status" value="1"/>
</dbReference>
<evidence type="ECO:0000256" key="1">
    <source>
        <dbReference type="ARBA" id="ARBA00000085"/>
    </source>
</evidence>
<dbReference type="EC" id="2.7.13.3" evidence="2"/>
<gene>
    <name evidence="11" type="ORF">OVY01_01640</name>
</gene>
<comment type="catalytic activity">
    <reaction evidence="1">
        <text>ATP + protein L-histidine = ADP + protein N-phospho-L-histidine.</text>
        <dbReference type="EC" id="2.7.13.3"/>
    </reaction>
</comment>
<sequence length="305" mass="31904">MSSEKTTGFRVRPAGDGHAPTYFRDAGHRDAGHRVAGHRDAGRRNRAAVTLSAACVAARDAERRLLAREIHDELGAELTALRYALARVATSVPDNAAATCAAALAAADSALDAAFAASHRLIQQRGVLPGRGELGDTMRAWISSFAERVGLSASFDYHADPALGPLDDASALALLRITQEALNNVARHARASIVTVRLSVTPSGATLVVRDNGRGMDPDRVKTSQAARSASASALRGARRDAYASHGLGLAGMRERCDALGGRFAITSRPGDGVELRASLPCAARTPRTSGRVGRPGRAGPHDTP</sequence>
<keyword evidence="4" id="KW-0808">Transferase</keyword>
<evidence type="ECO:0000256" key="9">
    <source>
        <dbReference type="SAM" id="MobiDB-lite"/>
    </source>
</evidence>
<keyword evidence="12" id="KW-1185">Reference proteome</keyword>
<keyword evidence="7 11" id="KW-0067">ATP-binding</keyword>
<name>A0ABT3ZI03_9BURK</name>
<dbReference type="InterPro" id="IPR003594">
    <property type="entry name" value="HATPase_dom"/>
</dbReference>
<proteinExistence type="predicted"/>
<evidence type="ECO:0000256" key="7">
    <source>
        <dbReference type="ARBA" id="ARBA00022840"/>
    </source>
</evidence>
<dbReference type="Pfam" id="PF02518">
    <property type="entry name" value="HATPase_c"/>
    <property type="match status" value="1"/>
</dbReference>
<dbReference type="Gene3D" id="1.20.5.1930">
    <property type="match status" value="1"/>
</dbReference>
<dbReference type="Gene3D" id="3.30.565.10">
    <property type="entry name" value="Histidine kinase-like ATPase, C-terminal domain"/>
    <property type="match status" value="1"/>
</dbReference>
<accession>A0ABT3ZI03</accession>
<evidence type="ECO:0000256" key="8">
    <source>
        <dbReference type="ARBA" id="ARBA00023012"/>
    </source>
</evidence>
<dbReference type="InterPro" id="IPR050482">
    <property type="entry name" value="Sensor_HK_TwoCompSys"/>
</dbReference>
<dbReference type="Pfam" id="PF07730">
    <property type="entry name" value="HisKA_3"/>
    <property type="match status" value="1"/>
</dbReference>
<evidence type="ECO:0000313" key="11">
    <source>
        <dbReference type="EMBL" id="MCY0385965.1"/>
    </source>
</evidence>
<dbReference type="EMBL" id="JAPMXC010000001">
    <property type="protein sequence ID" value="MCY0385965.1"/>
    <property type="molecule type" value="Genomic_DNA"/>
</dbReference>
<evidence type="ECO:0000256" key="4">
    <source>
        <dbReference type="ARBA" id="ARBA00022679"/>
    </source>
</evidence>
<feature type="domain" description="Histidine kinase" evidence="10">
    <location>
        <begin position="174"/>
        <end position="284"/>
    </location>
</feature>
<comment type="caution">
    <text evidence="11">The sequence shown here is derived from an EMBL/GenBank/DDBJ whole genome shotgun (WGS) entry which is preliminary data.</text>
</comment>
<dbReference type="CDD" id="cd16917">
    <property type="entry name" value="HATPase_UhpB-NarQ-NarX-like"/>
    <property type="match status" value="1"/>
</dbReference>
<evidence type="ECO:0000313" key="12">
    <source>
        <dbReference type="Proteomes" id="UP001082899"/>
    </source>
</evidence>